<accession>A0A5J9VZJ0</accession>
<dbReference type="EMBL" id="RWGY01000007">
    <property type="protein sequence ID" value="TVU41067.1"/>
    <property type="molecule type" value="Genomic_DNA"/>
</dbReference>
<organism evidence="1 2">
    <name type="scientific">Eragrostis curvula</name>
    <name type="common">weeping love grass</name>
    <dbReference type="NCBI Taxonomy" id="38414"/>
    <lineage>
        <taxon>Eukaryota</taxon>
        <taxon>Viridiplantae</taxon>
        <taxon>Streptophyta</taxon>
        <taxon>Embryophyta</taxon>
        <taxon>Tracheophyta</taxon>
        <taxon>Spermatophyta</taxon>
        <taxon>Magnoliopsida</taxon>
        <taxon>Liliopsida</taxon>
        <taxon>Poales</taxon>
        <taxon>Poaceae</taxon>
        <taxon>PACMAD clade</taxon>
        <taxon>Chloridoideae</taxon>
        <taxon>Eragrostideae</taxon>
        <taxon>Eragrostidinae</taxon>
        <taxon>Eragrostis</taxon>
    </lineage>
</organism>
<dbReference type="AlphaFoldDB" id="A0A5J9VZJ0"/>
<proteinExistence type="predicted"/>
<evidence type="ECO:0000313" key="2">
    <source>
        <dbReference type="Proteomes" id="UP000324897"/>
    </source>
</evidence>
<protein>
    <submittedName>
        <fullName evidence="1">Uncharacterized protein</fullName>
    </submittedName>
</protein>
<comment type="caution">
    <text evidence="1">The sequence shown here is derived from an EMBL/GenBank/DDBJ whole genome shotgun (WGS) entry which is preliminary data.</text>
</comment>
<evidence type="ECO:0000313" key="1">
    <source>
        <dbReference type="EMBL" id="TVU41067.1"/>
    </source>
</evidence>
<gene>
    <name evidence="1" type="ORF">EJB05_14558</name>
</gene>
<reference evidence="1 2" key="1">
    <citation type="journal article" date="2019" name="Sci. Rep.">
        <title>A high-quality genome of Eragrostis curvula grass provides insights into Poaceae evolution and supports new strategies to enhance forage quality.</title>
        <authorList>
            <person name="Carballo J."/>
            <person name="Santos B.A.C.M."/>
            <person name="Zappacosta D."/>
            <person name="Garbus I."/>
            <person name="Selva J.P."/>
            <person name="Gallo C.A."/>
            <person name="Diaz A."/>
            <person name="Albertini E."/>
            <person name="Caccamo M."/>
            <person name="Echenique V."/>
        </authorList>
    </citation>
    <scope>NUCLEOTIDE SEQUENCE [LARGE SCALE GENOMIC DNA]</scope>
    <source>
        <strain evidence="2">cv. Victoria</strain>
        <tissue evidence="1">Leaf</tissue>
    </source>
</reference>
<dbReference type="Gramene" id="TVU41067">
    <property type="protein sequence ID" value="TVU41067"/>
    <property type="gene ID" value="EJB05_14558"/>
</dbReference>
<dbReference type="Proteomes" id="UP000324897">
    <property type="component" value="Chromosome 4"/>
</dbReference>
<sequence length="101" mass="11239">MPPWPPHRRSLCVEGQLRLFSWDSYEVLSAPDIMISLEPNNSEGMAFMSSHITGRLAVATLQEITFLISPLSVGGHVAEYDALFLADLYDGQLPKNTCIME</sequence>
<keyword evidence="2" id="KW-1185">Reference proteome</keyword>
<name>A0A5J9VZJ0_9POAL</name>